<proteinExistence type="predicted"/>
<organism evidence="1 2">
    <name type="scientific">Allorhodopirellula heiligendammensis</name>
    <dbReference type="NCBI Taxonomy" id="2714739"/>
    <lineage>
        <taxon>Bacteria</taxon>
        <taxon>Pseudomonadati</taxon>
        <taxon>Planctomycetota</taxon>
        <taxon>Planctomycetia</taxon>
        <taxon>Pirellulales</taxon>
        <taxon>Pirellulaceae</taxon>
        <taxon>Allorhodopirellula</taxon>
    </lineage>
</organism>
<sequence length="115" mass="12029">MGESARASGGVEFVELGSIGVSPRGLVAWSSPMTSLAYTAGPAGFATAFFLLLRDVLAGCVLPVVVRRLVVVELFAELDFFRRAVEADAAVRVGGWRLGLPESAGDVMSVPGMQD</sequence>
<dbReference type="RefSeq" id="WP_302118812.1">
    <property type="nucleotide sequence ID" value="NZ_SJPU01000002.1"/>
</dbReference>
<accession>A0A5C6BVW0</accession>
<keyword evidence="2" id="KW-1185">Reference proteome</keyword>
<dbReference type="EMBL" id="SJPU01000002">
    <property type="protein sequence ID" value="TWU15561.1"/>
    <property type="molecule type" value="Genomic_DNA"/>
</dbReference>
<dbReference type="AlphaFoldDB" id="A0A5C6BVW0"/>
<name>A0A5C6BVW0_9BACT</name>
<evidence type="ECO:0000313" key="1">
    <source>
        <dbReference type="EMBL" id="TWU15561.1"/>
    </source>
</evidence>
<dbReference type="Proteomes" id="UP000319908">
    <property type="component" value="Unassembled WGS sequence"/>
</dbReference>
<protein>
    <submittedName>
        <fullName evidence="1">Uncharacterized protein</fullName>
    </submittedName>
</protein>
<reference evidence="1 2" key="1">
    <citation type="journal article" date="2020" name="Antonie Van Leeuwenhoek">
        <title>Rhodopirellula heiligendammensis sp. nov., Rhodopirellula pilleata sp. nov., and Rhodopirellula solitaria sp. nov. isolated from natural or artificial marine surfaces in Northern Germany and California, USA, and emended description of the genus Rhodopirellula.</title>
        <authorList>
            <person name="Kallscheuer N."/>
            <person name="Wiegand S."/>
            <person name="Jogler M."/>
            <person name="Boedeker C."/>
            <person name="Peeters S.H."/>
            <person name="Rast P."/>
            <person name="Heuer A."/>
            <person name="Jetten M.S.M."/>
            <person name="Rohde M."/>
            <person name="Jogler C."/>
        </authorList>
    </citation>
    <scope>NUCLEOTIDE SEQUENCE [LARGE SCALE GENOMIC DNA]</scope>
    <source>
        <strain evidence="1 2">Poly21</strain>
    </source>
</reference>
<gene>
    <name evidence="1" type="ORF">Poly21_27580</name>
</gene>
<comment type="caution">
    <text evidence="1">The sequence shown here is derived from an EMBL/GenBank/DDBJ whole genome shotgun (WGS) entry which is preliminary data.</text>
</comment>
<evidence type="ECO:0000313" key="2">
    <source>
        <dbReference type="Proteomes" id="UP000319908"/>
    </source>
</evidence>